<dbReference type="PANTHER" id="PTHR30203:SF25">
    <property type="entry name" value="OUTER MEMBRANE PROTEIN-RELATED"/>
    <property type="match status" value="1"/>
</dbReference>
<protein>
    <submittedName>
        <fullName evidence="3">Efflux transporter outer membrane subunit</fullName>
    </submittedName>
</protein>
<dbReference type="Proteomes" id="UP000290759">
    <property type="component" value="Unassembled WGS sequence"/>
</dbReference>
<keyword evidence="4" id="KW-1185">Reference proteome</keyword>
<dbReference type="Gene3D" id="2.20.200.10">
    <property type="entry name" value="Outer membrane efflux proteins (OEP)"/>
    <property type="match status" value="1"/>
</dbReference>
<dbReference type="AlphaFoldDB" id="A0A4Q2TZP8"/>
<keyword evidence="2" id="KW-0732">Signal</keyword>
<keyword evidence="2" id="KW-0564">Palmitate</keyword>
<dbReference type="PANTHER" id="PTHR30203">
    <property type="entry name" value="OUTER MEMBRANE CATION EFFLUX PROTEIN"/>
    <property type="match status" value="1"/>
</dbReference>
<dbReference type="Gene3D" id="1.20.1600.10">
    <property type="entry name" value="Outer membrane efflux proteins (OEP)"/>
    <property type="match status" value="1"/>
</dbReference>
<keyword evidence="2" id="KW-0812">Transmembrane</keyword>
<dbReference type="PROSITE" id="PS51257">
    <property type="entry name" value="PROKAR_LIPOPROTEIN"/>
    <property type="match status" value="1"/>
</dbReference>
<dbReference type="RefSeq" id="WP_129229682.1">
    <property type="nucleotide sequence ID" value="NZ_QYBB01000061.1"/>
</dbReference>
<dbReference type="InterPro" id="IPR010131">
    <property type="entry name" value="MdtP/NodT-like"/>
</dbReference>
<dbReference type="GO" id="GO:0005886">
    <property type="term" value="C:plasma membrane"/>
    <property type="evidence" value="ECO:0007669"/>
    <property type="project" value="UniProtKB-SubCell"/>
</dbReference>
<dbReference type="Pfam" id="PF02321">
    <property type="entry name" value="OEP"/>
    <property type="match status" value="2"/>
</dbReference>
<comment type="subcellular location">
    <subcellularLocation>
        <location evidence="2">Cell membrane</location>
        <topology evidence="2">Lipid-anchor</topology>
    </subcellularLocation>
</comment>
<keyword evidence="2" id="KW-1134">Transmembrane beta strand</keyword>
<dbReference type="OrthoDB" id="7181739at2"/>
<dbReference type="GO" id="GO:0015562">
    <property type="term" value="F:efflux transmembrane transporter activity"/>
    <property type="evidence" value="ECO:0007669"/>
    <property type="project" value="InterPro"/>
</dbReference>
<feature type="chain" id="PRO_5021021895" evidence="2">
    <location>
        <begin position="26"/>
        <end position="521"/>
    </location>
</feature>
<keyword evidence="2" id="KW-0472">Membrane</keyword>
<dbReference type="NCBIfam" id="TIGR01845">
    <property type="entry name" value="outer_NodT"/>
    <property type="match status" value="1"/>
</dbReference>
<dbReference type="SUPFAM" id="SSF56954">
    <property type="entry name" value="Outer membrane efflux proteins (OEP)"/>
    <property type="match status" value="1"/>
</dbReference>
<gene>
    <name evidence="3" type="ORF">D3273_25010</name>
</gene>
<organism evidence="3 4">
    <name type="scientific">Lichenibacterium minor</name>
    <dbReference type="NCBI Taxonomy" id="2316528"/>
    <lineage>
        <taxon>Bacteria</taxon>
        <taxon>Pseudomonadati</taxon>
        <taxon>Pseudomonadota</taxon>
        <taxon>Alphaproteobacteria</taxon>
        <taxon>Hyphomicrobiales</taxon>
        <taxon>Lichenihabitantaceae</taxon>
        <taxon>Lichenibacterium</taxon>
    </lineage>
</organism>
<sequence>MKRPFALWLAALVLAGCAPDLPASAPVAVEVPEHFGAEPTEGVPSRTAQGAEADPRWWRTLHDAELTSLVERVAAQNLDLKAAAERVIQAGAQRRIVASQAVPHVEGQSLTTYNRGSPNGMLKLLEPAPGAPLDYALFQDGLQSSWELDLFGRVKREIEAAGAEQAAAVEDRNGVALAAVAEVAQNYLQLRGAQARIAITERDLVIARDNIRLVQSRFDNGVATTLDLAQARAQQATVEGTLPPLRTQEAQLINAIGLLLGELPRALEGELKPTKALPRVPARVPVGVPGSLVRRRPDVREAEARLHATTAETGVAVASFYPDVTLNGQTNLQSLHLSNLFVLASNSFNVGPSVSIPIFEGGRLRGNLSLRESQQREAAVAFQRTVLSAFREVDDALTAYAQAQRRRSDVGRAAAQNTVALRASQQRYREGLVDFLNVNSAQMQLLQSQNDVADADVQITTDLVQLYRALGGGWEIAGAVPAAAAIEPAPRFPPRGITDLVDVVPDGRASTAPVPAGPGAP</sequence>
<reference evidence="3 4" key="2">
    <citation type="submission" date="2019-02" db="EMBL/GenBank/DDBJ databases">
        <title>'Lichenibacterium ramalinii' gen. nov. sp. nov., 'Lichenibacterium minor' gen. nov. sp. nov.</title>
        <authorList>
            <person name="Pankratov T."/>
        </authorList>
    </citation>
    <scope>NUCLEOTIDE SEQUENCE [LARGE SCALE GENOMIC DNA]</scope>
    <source>
        <strain evidence="3 4">RmlP026</strain>
    </source>
</reference>
<evidence type="ECO:0000256" key="1">
    <source>
        <dbReference type="ARBA" id="ARBA00007613"/>
    </source>
</evidence>
<comment type="caution">
    <text evidence="3">The sequence shown here is derived from an EMBL/GenBank/DDBJ whole genome shotgun (WGS) entry which is preliminary data.</text>
</comment>
<evidence type="ECO:0000313" key="4">
    <source>
        <dbReference type="Proteomes" id="UP000290759"/>
    </source>
</evidence>
<reference evidence="3 4" key="1">
    <citation type="submission" date="2018-12" db="EMBL/GenBank/DDBJ databases">
        <authorList>
            <person name="Grouzdev D.S."/>
            <person name="Krutkina M.S."/>
        </authorList>
    </citation>
    <scope>NUCLEOTIDE SEQUENCE [LARGE SCALE GENOMIC DNA]</scope>
    <source>
        <strain evidence="3 4">RmlP026</strain>
    </source>
</reference>
<accession>A0A4Q2TZP8</accession>
<dbReference type="EMBL" id="QYBB01000061">
    <property type="protein sequence ID" value="RYC29250.1"/>
    <property type="molecule type" value="Genomic_DNA"/>
</dbReference>
<feature type="signal peptide" evidence="2">
    <location>
        <begin position="1"/>
        <end position="25"/>
    </location>
</feature>
<evidence type="ECO:0000256" key="2">
    <source>
        <dbReference type="RuleBase" id="RU362097"/>
    </source>
</evidence>
<proteinExistence type="inferred from homology"/>
<dbReference type="InterPro" id="IPR003423">
    <property type="entry name" value="OMP_efflux"/>
</dbReference>
<comment type="similarity">
    <text evidence="1 2">Belongs to the outer membrane factor (OMF) (TC 1.B.17) family.</text>
</comment>
<evidence type="ECO:0000313" key="3">
    <source>
        <dbReference type="EMBL" id="RYC29250.1"/>
    </source>
</evidence>
<name>A0A4Q2TZP8_9HYPH</name>
<keyword evidence="2" id="KW-0449">Lipoprotein</keyword>